<proteinExistence type="predicted"/>
<name>A0A090SJR8_9VIBR</name>
<keyword evidence="2" id="KW-1185">Reference proteome</keyword>
<dbReference type="AlphaFoldDB" id="A0A090SJR8"/>
<evidence type="ECO:0000313" key="2">
    <source>
        <dbReference type="Proteomes" id="UP000029228"/>
    </source>
</evidence>
<gene>
    <name evidence="1" type="ORF">JCM19235_1033</name>
</gene>
<dbReference type="Proteomes" id="UP000029228">
    <property type="component" value="Unassembled WGS sequence"/>
</dbReference>
<dbReference type="STRING" id="990268.JCM19235_1033"/>
<dbReference type="EMBL" id="BBMR01000004">
    <property type="protein sequence ID" value="GAL19677.1"/>
    <property type="molecule type" value="Genomic_DNA"/>
</dbReference>
<comment type="caution">
    <text evidence="1">The sequence shown here is derived from an EMBL/GenBank/DDBJ whole genome shotgun (WGS) entry which is preliminary data.</text>
</comment>
<reference evidence="1 2" key="1">
    <citation type="submission" date="2014-09" db="EMBL/GenBank/DDBJ databases">
        <title>Vibrio maritimus JCM 19235. (C45) whole genome shotgun sequence.</title>
        <authorList>
            <person name="Sawabe T."/>
            <person name="Meirelles P."/>
            <person name="Nakanishi M."/>
            <person name="Sayaka M."/>
            <person name="Hattori M."/>
            <person name="Ohkuma M."/>
        </authorList>
    </citation>
    <scope>NUCLEOTIDE SEQUENCE [LARGE SCALE GENOMIC DNA]</scope>
    <source>
        <strain evidence="2">JCM19235</strain>
    </source>
</reference>
<organism evidence="1 2">
    <name type="scientific">Vibrio maritimus</name>
    <dbReference type="NCBI Taxonomy" id="990268"/>
    <lineage>
        <taxon>Bacteria</taxon>
        <taxon>Pseudomonadati</taxon>
        <taxon>Pseudomonadota</taxon>
        <taxon>Gammaproteobacteria</taxon>
        <taxon>Vibrionales</taxon>
        <taxon>Vibrionaceae</taxon>
        <taxon>Vibrio</taxon>
    </lineage>
</organism>
<evidence type="ECO:0000313" key="1">
    <source>
        <dbReference type="EMBL" id="GAL19677.1"/>
    </source>
</evidence>
<protein>
    <submittedName>
        <fullName evidence="1">Uncharacterized protein</fullName>
    </submittedName>
</protein>
<sequence length="117" mass="13534">MAGEFERGLELIRSSKELNPFRPPWFSIASVVFKIMQDDFDGAEKSVSKLSLRRLFWIPMLKAVIQVYKGEFKQAQASYKEMLQIRPDFEGSEERYLGAFISSPAIKNKLLEALERL</sequence>
<accession>A0A090SJR8</accession>